<sequence>MPGVIQGDRMKEELPLFLSSSGLTHGCPVKLLGLWIESLISTFIVIAGLDPAIQGHEEPLWSPLDPRVKPEDDNKME</sequence>
<name>A0A211ZL49_9PROT</name>
<dbReference type="AlphaFoldDB" id="A0A211ZL49"/>
<dbReference type="EMBL" id="NHON01000029">
    <property type="protein sequence ID" value="OWJ66015.1"/>
    <property type="molecule type" value="Genomic_DNA"/>
</dbReference>
<gene>
    <name evidence="2" type="ORF">BWR60_16455</name>
</gene>
<feature type="compositionally biased region" description="Basic and acidic residues" evidence="1">
    <location>
        <begin position="66"/>
        <end position="77"/>
    </location>
</feature>
<keyword evidence="3" id="KW-1185">Reference proteome</keyword>
<evidence type="ECO:0000313" key="3">
    <source>
        <dbReference type="Proteomes" id="UP000196655"/>
    </source>
</evidence>
<protein>
    <submittedName>
        <fullName evidence="2">Uncharacterized protein</fullName>
    </submittedName>
</protein>
<accession>A0A211ZL49</accession>
<proteinExistence type="predicted"/>
<feature type="region of interest" description="Disordered" evidence="1">
    <location>
        <begin position="56"/>
        <end position="77"/>
    </location>
</feature>
<evidence type="ECO:0000256" key="1">
    <source>
        <dbReference type="SAM" id="MobiDB-lite"/>
    </source>
</evidence>
<comment type="caution">
    <text evidence="2">The sequence shown here is derived from an EMBL/GenBank/DDBJ whole genome shotgun (WGS) entry which is preliminary data.</text>
</comment>
<dbReference type="Proteomes" id="UP000196655">
    <property type="component" value="Unassembled WGS sequence"/>
</dbReference>
<evidence type="ECO:0000313" key="2">
    <source>
        <dbReference type="EMBL" id="OWJ66015.1"/>
    </source>
</evidence>
<reference evidence="3" key="1">
    <citation type="submission" date="2017-05" db="EMBL/GenBank/DDBJ databases">
        <authorList>
            <person name="Macchi M."/>
            <person name="Festa S."/>
            <person name="Coppotelli B.M."/>
            <person name="Morelli I.S."/>
        </authorList>
    </citation>
    <scope>NUCLEOTIDE SEQUENCE [LARGE SCALE GENOMIC DNA]</scope>
    <source>
        <strain evidence="3">I</strain>
    </source>
</reference>
<organism evidence="2 3">
    <name type="scientific">Inquilinus limosus</name>
    <dbReference type="NCBI Taxonomy" id="171674"/>
    <lineage>
        <taxon>Bacteria</taxon>
        <taxon>Pseudomonadati</taxon>
        <taxon>Pseudomonadota</taxon>
        <taxon>Alphaproteobacteria</taxon>
        <taxon>Rhodospirillales</taxon>
        <taxon>Rhodospirillaceae</taxon>
        <taxon>Inquilinus</taxon>
    </lineage>
</organism>